<sequence length="55" mass="6071">MNDWKATADKLGGVGRSTVFGLWASGELPSVRIGKRRFSTDRQIEDYISRLEGAA</sequence>
<protein>
    <recommendedName>
        <fullName evidence="2">Helix-turn-helix domain-containing protein</fullName>
    </recommendedName>
</protein>
<accession>A0A1Y5PGH5</accession>
<organism evidence="1">
    <name type="scientific">uncultured Mycobacterium sp</name>
    <dbReference type="NCBI Taxonomy" id="171292"/>
    <lineage>
        <taxon>Bacteria</taxon>
        <taxon>Bacillati</taxon>
        <taxon>Actinomycetota</taxon>
        <taxon>Actinomycetes</taxon>
        <taxon>Mycobacteriales</taxon>
        <taxon>Mycobacteriaceae</taxon>
        <taxon>Mycobacterium</taxon>
        <taxon>environmental samples</taxon>
    </lineage>
</organism>
<proteinExistence type="predicted"/>
<gene>
    <name evidence="1" type="ORF">MHPYR_490039</name>
</gene>
<evidence type="ECO:0000313" key="1">
    <source>
        <dbReference type="EMBL" id="SBS77826.1"/>
    </source>
</evidence>
<dbReference type="EMBL" id="FLQS01000044">
    <property type="protein sequence ID" value="SBS77826.1"/>
    <property type="molecule type" value="Genomic_DNA"/>
</dbReference>
<name>A0A1Y5PGH5_9MYCO</name>
<dbReference type="AlphaFoldDB" id="A0A1Y5PGH5"/>
<evidence type="ECO:0008006" key="2">
    <source>
        <dbReference type="Google" id="ProtNLM"/>
    </source>
</evidence>
<reference evidence="1" key="1">
    <citation type="submission" date="2016-03" db="EMBL/GenBank/DDBJ databases">
        <authorList>
            <person name="Ploux O."/>
        </authorList>
    </citation>
    <scope>NUCLEOTIDE SEQUENCE</scope>
    <source>
        <strain evidence="1">UC10</strain>
    </source>
</reference>